<organism evidence="1 2">
    <name type="scientific">Marivirga sericea</name>
    <dbReference type="NCBI Taxonomy" id="1028"/>
    <lineage>
        <taxon>Bacteria</taxon>
        <taxon>Pseudomonadati</taxon>
        <taxon>Bacteroidota</taxon>
        <taxon>Cytophagia</taxon>
        <taxon>Cytophagales</taxon>
        <taxon>Marivirgaceae</taxon>
        <taxon>Marivirga</taxon>
    </lineage>
</organism>
<dbReference type="STRING" id="1028.SAMN05661096_02283"/>
<dbReference type="RefSeq" id="WP_085517242.1">
    <property type="nucleotide sequence ID" value="NZ_FXAW01000004.1"/>
</dbReference>
<name>A0A1X7K348_9BACT</name>
<dbReference type="AlphaFoldDB" id="A0A1X7K348"/>
<accession>A0A1X7K348</accession>
<reference evidence="2" key="1">
    <citation type="submission" date="2017-04" db="EMBL/GenBank/DDBJ databases">
        <authorList>
            <person name="Varghese N."/>
            <person name="Submissions S."/>
        </authorList>
    </citation>
    <scope>NUCLEOTIDE SEQUENCE [LARGE SCALE GENOMIC DNA]</scope>
    <source>
        <strain evidence="2">DSM 4125</strain>
    </source>
</reference>
<keyword evidence="2" id="KW-1185">Reference proteome</keyword>
<dbReference type="EMBL" id="FXAW01000004">
    <property type="protein sequence ID" value="SMG35007.1"/>
    <property type="molecule type" value="Genomic_DNA"/>
</dbReference>
<proteinExistence type="predicted"/>
<evidence type="ECO:0000313" key="2">
    <source>
        <dbReference type="Proteomes" id="UP000193804"/>
    </source>
</evidence>
<gene>
    <name evidence="1" type="ORF">SAMN05661096_02283</name>
</gene>
<sequence>MQNIRIKSSLQDFNESIAPVIDHLKELYKKEIRSDRGLRNAIEKRNTLDEQLQTIFTKSFSDQDSWLWNNYESYGIDKFIGWHYIGKEDTFQDKCNNINRTLNNRIEFLDQFSSILPHLDVILKREPLIDIENPNIEDILYLILFKLNNLKGNNLNSVQWILAGNGITLPRGDDELKEIIQELLKSSFITNDYKSYQITIKGELQLGRWQRSRERKKVKQSKNSIDEVIKELKILGLGQEILFNELEELNALSKTLNQKNWKQLVKGKIFDLTLSEIINKETASFIVSKILPNEDFKYLLSKGSENL</sequence>
<dbReference type="OrthoDB" id="1376646at2"/>
<protein>
    <submittedName>
        <fullName evidence="1">Uncharacterized protein</fullName>
    </submittedName>
</protein>
<evidence type="ECO:0000313" key="1">
    <source>
        <dbReference type="EMBL" id="SMG35007.1"/>
    </source>
</evidence>
<dbReference type="Proteomes" id="UP000193804">
    <property type="component" value="Unassembled WGS sequence"/>
</dbReference>